<keyword evidence="4" id="KW-1185">Reference proteome</keyword>
<evidence type="ECO:0000313" key="5">
    <source>
        <dbReference type="RefSeq" id="XP_011494816.1"/>
    </source>
</evidence>
<reference evidence="5" key="1">
    <citation type="submission" date="2025-08" db="UniProtKB">
        <authorList>
            <consortium name="RefSeq"/>
        </authorList>
    </citation>
    <scope>IDENTIFICATION</scope>
</reference>
<name>A0AAJ6YCC4_9HYME</name>
<feature type="domain" description="DUF1308" evidence="2">
    <location>
        <begin position="196"/>
        <end position="356"/>
    </location>
</feature>
<dbReference type="Pfam" id="PF18474">
    <property type="entry name" value="DUF5614"/>
    <property type="match status" value="1"/>
</dbReference>
<accession>A0AAJ6YCC4</accession>
<evidence type="ECO:0000259" key="3">
    <source>
        <dbReference type="Pfam" id="PF18474"/>
    </source>
</evidence>
<dbReference type="AlphaFoldDB" id="A0AAJ6YCC4"/>
<feature type="domain" description="DUF5614" evidence="3">
    <location>
        <begin position="28"/>
        <end position="195"/>
    </location>
</feature>
<evidence type="ECO:0000313" key="4">
    <source>
        <dbReference type="Proteomes" id="UP000695007"/>
    </source>
</evidence>
<comment type="similarity">
    <text evidence="1">Belongs to the UPF0415 family.</text>
</comment>
<dbReference type="GeneID" id="105359809"/>
<protein>
    <submittedName>
        <fullName evidence="5">UPF0415 protein C7orf25 homolog isoform X3</fullName>
    </submittedName>
</protein>
<dbReference type="InterPro" id="IPR010733">
    <property type="entry name" value="DUF1308"/>
</dbReference>
<dbReference type="Pfam" id="PF07000">
    <property type="entry name" value="DUF1308"/>
    <property type="match status" value="1"/>
</dbReference>
<dbReference type="PANTHER" id="PTHR13379:SF0">
    <property type="entry name" value="UPF0415 PROTEIN C7ORF25"/>
    <property type="match status" value="1"/>
</dbReference>
<evidence type="ECO:0000259" key="2">
    <source>
        <dbReference type="Pfam" id="PF07000"/>
    </source>
</evidence>
<gene>
    <name evidence="5" type="primary">LOC105359809</name>
</gene>
<dbReference type="RefSeq" id="XP_011494816.1">
    <property type="nucleotide sequence ID" value="XM_011496514.1"/>
</dbReference>
<proteinExistence type="inferred from homology"/>
<dbReference type="PANTHER" id="PTHR13379">
    <property type="entry name" value="UNCHARACTERIZED DUF1308"/>
    <property type="match status" value="1"/>
</dbReference>
<dbReference type="InterPro" id="IPR041076">
    <property type="entry name" value="DUF5614"/>
</dbReference>
<dbReference type="Proteomes" id="UP000695007">
    <property type="component" value="Unplaced"/>
</dbReference>
<evidence type="ECO:0000256" key="1">
    <source>
        <dbReference type="ARBA" id="ARBA00006588"/>
    </source>
</evidence>
<sequence>MESNDDLIKCFDEKIKWGWNIIEELKLVEKVEGVDKLIRKIRQEIKFLKKVRFTGNVKNEHLQSTNLIHLNAIVKRLLSANTPVHVLKPFKYLNSKLEVDIVCDNGSSWVKVIARNAKALTLISDGNAEYGQKSVFDQADSYIKCAKNHPYMYKHPNIIFHFACGIEKPLADKLEGMFGIIIEGEKIEVVKNEDNNCDVSSLLAYVTNMTNGHANFKFIEPLLTMQTEWERRCPIKPVLDELFKNKELIICQTAYDNFTNIVNVIGGPNEKKRSIELMYRIKIVDDTPKGRIMKLKLGGKIKARSRLIFASGDNLKSITVSANEGFVRAARMQGIECMVFIHEPRSLSEMKEINATKIKLS</sequence>
<organism evidence="4 5">
    <name type="scientific">Ceratosolen solmsi marchali</name>
    <dbReference type="NCBI Taxonomy" id="326594"/>
    <lineage>
        <taxon>Eukaryota</taxon>
        <taxon>Metazoa</taxon>
        <taxon>Ecdysozoa</taxon>
        <taxon>Arthropoda</taxon>
        <taxon>Hexapoda</taxon>
        <taxon>Insecta</taxon>
        <taxon>Pterygota</taxon>
        <taxon>Neoptera</taxon>
        <taxon>Endopterygota</taxon>
        <taxon>Hymenoptera</taxon>
        <taxon>Apocrita</taxon>
        <taxon>Proctotrupomorpha</taxon>
        <taxon>Chalcidoidea</taxon>
        <taxon>Agaonidae</taxon>
        <taxon>Agaoninae</taxon>
        <taxon>Ceratosolen</taxon>
    </lineage>
</organism>